<evidence type="ECO:0000256" key="4">
    <source>
        <dbReference type="ARBA" id="ARBA00022679"/>
    </source>
</evidence>
<gene>
    <name evidence="12" type="ORF">DWX31_01055</name>
</gene>
<dbReference type="Pfam" id="PF00266">
    <property type="entry name" value="Aminotran_5"/>
    <property type="match status" value="2"/>
</dbReference>
<sequence length="397" mass="43704">MIYFDNSATSPMDEEVLEAMLPYLREEYGNPSSKYYCKAVNAYHAVEGARKSVAQLLGALPEEIIFTAGATESTNFIIKGYLDYRRYYGDGRNHVITSVAEHKATLNTCKYLNGEIYSNNDPTVSLFGGRQSVDRGYEASFVGITDYGEVTSEAIEKATKGNTALVSVIYVNNEIGTISDLSSIADFCRKKNIALHSDLTQAIGKIKIDVHKMGLDYASCSAHKIYGPKGVGAAYLKSDAYGIQPITAFMHGGEQESGFRAGTLAVHNIVGFGKAAQIAIRDFKENERRLRALDKMLVKGLYEIQGVSLTNKSEKRLPGIISIIIDRDNFNNERFIKQISEYLALSTGSACSAGEPSYVISALGLEEKVSKVLRISLNKFTTEDDINQLIKILKEEL</sequence>
<feature type="domain" description="Aminotransferase class V" evidence="11">
    <location>
        <begin position="2"/>
        <end position="112"/>
    </location>
</feature>
<dbReference type="InterPro" id="IPR015422">
    <property type="entry name" value="PyrdxlP-dep_Trfase_small"/>
</dbReference>
<feature type="domain" description="Aminotransferase class V" evidence="11">
    <location>
        <begin position="134"/>
        <end position="389"/>
    </location>
</feature>
<dbReference type="GO" id="GO:0051536">
    <property type="term" value="F:iron-sulfur cluster binding"/>
    <property type="evidence" value="ECO:0007669"/>
    <property type="project" value="UniProtKB-KW"/>
</dbReference>
<reference evidence="12 13" key="1">
    <citation type="submission" date="2018-08" db="EMBL/GenBank/DDBJ databases">
        <title>A genome reference for cultivated species of the human gut microbiota.</title>
        <authorList>
            <person name="Zou Y."/>
            <person name="Xue W."/>
            <person name="Luo G."/>
        </authorList>
    </citation>
    <scope>NUCLEOTIDE SEQUENCE [LARGE SCALE GENOMIC DNA]</scope>
    <source>
        <strain evidence="12 13">AF19-13AC</strain>
    </source>
</reference>
<accession>A0A3E3DUS6</accession>
<dbReference type="Gene3D" id="3.90.1150.10">
    <property type="entry name" value="Aspartate Aminotransferase, domain 1"/>
    <property type="match status" value="1"/>
</dbReference>
<dbReference type="AlphaFoldDB" id="A0A3E3DUS6"/>
<keyword evidence="7" id="KW-0408">Iron</keyword>
<evidence type="ECO:0000256" key="6">
    <source>
        <dbReference type="ARBA" id="ARBA00022898"/>
    </source>
</evidence>
<keyword evidence="6" id="KW-0663">Pyridoxal phosphate</keyword>
<protein>
    <recommendedName>
        <fullName evidence="3">cysteine desulfurase</fullName>
        <ecNumber evidence="3">2.8.1.7</ecNumber>
    </recommendedName>
</protein>
<dbReference type="RefSeq" id="WP_025529103.1">
    <property type="nucleotide sequence ID" value="NZ_QTJW01000001.1"/>
</dbReference>
<evidence type="ECO:0000259" key="11">
    <source>
        <dbReference type="Pfam" id="PF00266"/>
    </source>
</evidence>
<evidence type="ECO:0000256" key="7">
    <source>
        <dbReference type="ARBA" id="ARBA00023004"/>
    </source>
</evidence>
<keyword evidence="5" id="KW-0479">Metal-binding</keyword>
<dbReference type="OrthoDB" id="9808002at2"/>
<dbReference type="EC" id="2.8.1.7" evidence="3"/>
<dbReference type="GO" id="GO:0046872">
    <property type="term" value="F:metal ion binding"/>
    <property type="evidence" value="ECO:0007669"/>
    <property type="project" value="UniProtKB-KW"/>
</dbReference>
<keyword evidence="8" id="KW-0411">Iron-sulfur</keyword>
<evidence type="ECO:0000256" key="8">
    <source>
        <dbReference type="ARBA" id="ARBA00023014"/>
    </source>
</evidence>
<evidence type="ECO:0000256" key="1">
    <source>
        <dbReference type="ARBA" id="ARBA00001933"/>
    </source>
</evidence>
<dbReference type="PANTHER" id="PTHR11601">
    <property type="entry name" value="CYSTEINE DESULFURYLASE FAMILY MEMBER"/>
    <property type="match status" value="1"/>
</dbReference>
<evidence type="ECO:0000256" key="9">
    <source>
        <dbReference type="ARBA" id="ARBA00050776"/>
    </source>
</evidence>
<dbReference type="PANTHER" id="PTHR11601:SF34">
    <property type="entry name" value="CYSTEINE DESULFURASE"/>
    <property type="match status" value="1"/>
</dbReference>
<dbReference type="InterPro" id="IPR015424">
    <property type="entry name" value="PyrdxlP-dep_Trfase"/>
</dbReference>
<keyword evidence="4" id="KW-0808">Transferase</keyword>
<evidence type="ECO:0000313" key="12">
    <source>
        <dbReference type="EMBL" id="RGD72468.1"/>
    </source>
</evidence>
<comment type="caution">
    <text evidence="12">The sequence shown here is derived from an EMBL/GenBank/DDBJ whole genome shotgun (WGS) entry which is preliminary data.</text>
</comment>
<evidence type="ECO:0000256" key="3">
    <source>
        <dbReference type="ARBA" id="ARBA00012239"/>
    </source>
</evidence>
<dbReference type="InterPro" id="IPR020578">
    <property type="entry name" value="Aminotrans_V_PyrdxlP_BS"/>
</dbReference>
<dbReference type="PROSITE" id="PS00595">
    <property type="entry name" value="AA_TRANSFER_CLASS_5"/>
    <property type="match status" value="1"/>
</dbReference>
<evidence type="ECO:0000256" key="5">
    <source>
        <dbReference type="ARBA" id="ARBA00022723"/>
    </source>
</evidence>
<dbReference type="InterPro" id="IPR016454">
    <property type="entry name" value="Cysteine_dSase"/>
</dbReference>
<evidence type="ECO:0000256" key="10">
    <source>
        <dbReference type="RuleBase" id="RU004504"/>
    </source>
</evidence>
<dbReference type="InterPro" id="IPR000192">
    <property type="entry name" value="Aminotrans_V_dom"/>
</dbReference>
<dbReference type="PIRSF" id="PIRSF005572">
    <property type="entry name" value="NifS"/>
    <property type="match status" value="1"/>
</dbReference>
<comment type="cofactor">
    <cofactor evidence="1 10">
        <name>pyridoxal 5'-phosphate</name>
        <dbReference type="ChEBI" id="CHEBI:597326"/>
    </cofactor>
</comment>
<name>A0A3E3DUS6_9FIRM</name>
<dbReference type="EMBL" id="QTJW01000001">
    <property type="protein sequence ID" value="RGD72468.1"/>
    <property type="molecule type" value="Genomic_DNA"/>
</dbReference>
<dbReference type="Gene3D" id="3.40.640.10">
    <property type="entry name" value="Type I PLP-dependent aspartate aminotransferase-like (Major domain)"/>
    <property type="match status" value="1"/>
</dbReference>
<evidence type="ECO:0000256" key="2">
    <source>
        <dbReference type="ARBA" id="ARBA00006490"/>
    </source>
</evidence>
<dbReference type="SUPFAM" id="SSF53383">
    <property type="entry name" value="PLP-dependent transferases"/>
    <property type="match status" value="1"/>
</dbReference>
<comment type="similarity">
    <text evidence="2">Belongs to the class-V pyridoxal-phosphate-dependent aminotransferase family. NifS/IscS subfamily.</text>
</comment>
<dbReference type="GO" id="GO:0031071">
    <property type="term" value="F:cysteine desulfurase activity"/>
    <property type="evidence" value="ECO:0007669"/>
    <property type="project" value="UniProtKB-EC"/>
</dbReference>
<evidence type="ECO:0000313" key="13">
    <source>
        <dbReference type="Proteomes" id="UP000261023"/>
    </source>
</evidence>
<dbReference type="InterPro" id="IPR015421">
    <property type="entry name" value="PyrdxlP-dep_Trfase_major"/>
</dbReference>
<organism evidence="12 13">
    <name type="scientific">Hungatella hathewayi</name>
    <dbReference type="NCBI Taxonomy" id="154046"/>
    <lineage>
        <taxon>Bacteria</taxon>
        <taxon>Bacillati</taxon>
        <taxon>Bacillota</taxon>
        <taxon>Clostridia</taxon>
        <taxon>Lachnospirales</taxon>
        <taxon>Lachnospiraceae</taxon>
        <taxon>Hungatella</taxon>
    </lineage>
</organism>
<proteinExistence type="inferred from homology"/>
<comment type="catalytic activity">
    <reaction evidence="9">
        <text>(sulfur carrier)-H + L-cysteine = (sulfur carrier)-SH + L-alanine</text>
        <dbReference type="Rhea" id="RHEA:43892"/>
        <dbReference type="Rhea" id="RHEA-COMP:14737"/>
        <dbReference type="Rhea" id="RHEA-COMP:14739"/>
        <dbReference type="ChEBI" id="CHEBI:29917"/>
        <dbReference type="ChEBI" id="CHEBI:35235"/>
        <dbReference type="ChEBI" id="CHEBI:57972"/>
        <dbReference type="ChEBI" id="CHEBI:64428"/>
        <dbReference type="EC" id="2.8.1.7"/>
    </reaction>
</comment>
<dbReference type="Proteomes" id="UP000261023">
    <property type="component" value="Unassembled WGS sequence"/>
</dbReference>